<sequence>MWSAMVRHVTALGSPKTLNVVAFSGGVDSSVVAALVHEAFPTNSVACLGVSAALPSEQLALARKVATDIGIPLWETPTTEGADPLYIENKGQSCYYCKTNLYTTLNDVATHVHTTHRGSGRPRLFNGTNADDKLDPTRLGLVAASEFQVVSPLQDLTKSDVRALANERGLLNWNFAASPCLRSRLAFGVTATADHLQRVAAAEAFVRSFLRLAPHENLRVRFLPQNHAAIELDAARHLALSVTETAILAAKCVELGFTKTHVRAFRSGSVSGFASNVQVVHSTNKVVHVSANPLPHMQT</sequence>
<dbReference type="GeneID" id="24135754"/>
<dbReference type="CDD" id="cd01990">
    <property type="entry name" value="LarE-like"/>
    <property type="match status" value="1"/>
</dbReference>
<dbReference type="GO" id="GO:0016783">
    <property type="term" value="F:sulfurtransferase activity"/>
    <property type="evidence" value="ECO:0007669"/>
    <property type="project" value="InterPro"/>
</dbReference>
<dbReference type="PANTHER" id="PTHR43169">
    <property type="entry name" value="EXSB FAMILY PROTEIN"/>
    <property type="match status" value="1"/>
</dbReference>
<dbReference type="EMBL" id="KK583305">
    <property type="protein sequence ID" value="KDO20707.1"/>
    <property type="molecule type" value="Genomic_DNA"/>
</dbReference>
<dbReference type="Proteomes" id="UP000030745">
    <property type="component" value="Unassembled WGS sequence"/>
</dbReference>
<dbReference type="RefSeq" id="XP_012208588.1">
    <property type="nucleotide sequence ID" value="XM_012353198.1"/>
</dbReference>
<name>A0A067C1Q5_SAPPC</name>
<gene>
    <name evidence="2" type="ORF">SPRG_13918</name>
</gene>
<feature type="domain" description="NAD/GMP synthase" evidence="1">
    <location>
        <begin position="20"/>
        <end position="79"/>
    </location>
</feature>
<dbReference type="InterPro" id="IPR005232">
    <property type="entry name" value="LarE"/>
</dbReference>
<dbReference type="Gene3D" id="3.40.50.620">
    <property type="entry name" value="HUPs"/>
    <property type="match status" value="1"/>
</dbReference>
<dbReference type="Pfam" id="PF02540">
    <property type="entry name" value="NAD_synthase"/>
    <property type="match status" value="1"/>
</dbReference>
<dbReference type="PANTHER" id="PTHR43169:SF2">
    <property type="entry name" value="NAD_GMP SYNTHASE DOMAIN-CONTAINING PROTEIN"/>
    <property type="match status" value="1"/>
</dbReference>
<evidence type="ECO:0000259" key="1">
    <source>
        <dbReference type="Pfam" id="PF02540"/>
    </source>
</evidence>
<organism evidence="2 3">
    <name type="scientific">Saprolegnia parasitica (strain CBS 223.65)</name>
    <dbReference type="NCBI Taxonomy" id="695850"/>
    <lineage>
        <taxon>Eukaryota</taxon>
        <taxon>Sar</taxon>
        <taxon>Stramenopiles</taxon>
        <taxon>Oomycota</taxon>
        <taxon>Saprolegniomycetes</taxon>
        <taxon>Saprolegniales</taxon>
        <taxon>Saprolegniaceae</taxon>
        <taxon>Saprolegnia</taxon>
    </lineage>
</organism>
<keyword evidence="3" id="KW-1185">Reference proteome</keyword>
<accession>A0A067C1Q5</accession>
<reference evidence="2 3" key="1">
    <citation type="journal article" date="2013" name="PLoS Genet.">
        <title>Distinctive expansion of potential virulence genes in the genome of the oomycete fish pathogen Saprolegnia parasitica.</title>
        <authorList>
            <person name="Jiang R.H."/>
            <person name="de Bruijn I."/>
            <person name="Haas B.J."/>
            <person name="Belmonte R."/>
            <person name="Lobach L."/>
            <person name="Christie J."/>
            <person name="van den Ackerveken G."/>
            <person name="Bottin A."/>
            <person name="Bulone V."/>
            <person name="Diaz-Moreno S.M."/>
            <person name="Dumas B."/>
            <person name="Fan L."/>
            <person name="Gaulin E."/>
            <person name="Govers F."/>
            <person name="Grenville-Briggs L.J."/>
            <person name="Horner N.R."/>
            <person name="Levin J.Z."/>
            <person name="Mammella M."/>
            <person name="Meijer H.J."/>
            <person name="Morris P."/>
            <person name="Nusbaum C."/>
            <person name="Oome S."/>
            <person name="Phillips A.J."/>
            <person name="van Rooyen D."/>
            <person name="Rzeszutek E."/>
            <person name="Saraiva M."/>
            <person name="Secombes C.J."/>
            <person name="Seidl M.F."/>
            <person name="Snel B."/>
            <person name="Stassen J.H."/>
            <person name="Sykes S."/>
            <person name="Tripathy S."/>
            <person name="van den Berg H."/>
            <person name="Vega-Arreguin J.C."/>
            <person name="Wawra S."/>
            <person name="Young S.K."/>
            <person name="Zeng Q."/>
            <person name="Dieguez-Uribeondo J."/>
            <person name="Russ C."/>
            <person name="Tyler B.M."/>
            <person name="van West P."/>
        </authorList>
    </citation>
    <scope>NUCLEOTIDE SEQUENCE [LARGE SCALE GENOMIC DNA]</scope>
    <source>
        <strain evidence="2 3">CBS 223.65</strain>
    </source>
</reference>
<dbReference type="OMA" id="DYRPGIQ"/>
<dbReference type="VEuPathDB" id="FungiDB:SPRG_13918"/>
<dbReference type="InterPro" id="IPR052188">
    <property type="entry name" value="Ni-pincer_cofactor_biosynth"/>
</dbReference>
<evidence type="ECO:0000313" key="3">
    <source>
        <dbReference type="Proteomes" id="UP000030745"/>
    </source>
</evidence>
<feature type="non-terminal residue" evidence="2">
    <location>
        <position position="1"/>
    </location>
</feature>
<dbReference type="AlphaFoldDB" id="A0A067C1Q5"/>
<dbReference type="KEGG" id="spar:SPRG_13918"/>
<dbReference type="SUPFAM" id="SSF52402">
    <property type="entry name" value="Adenine nucleotide alpha hydrolases-like"/>
    <property type="match status" value="1"/>
</dbReference>
<dbReference type="InterPro" id="IPR014729">
    <property type="entry name" value="Rossmann-like_a/b/a_fold"/>
</dbReference>
<proteinExistence type="predicted"/>
<protein>
    <recommendedName>
        <fullName evidence="1">NAD/GMP synthase domain-containing protein</fullName>
    </recommendedName>
</protein>
<dbReference type="PIRSF" id="PIRSF006661">
    <property type="entry name" value="PP-lp_UCP006661"/>
    <property type="match status" value="1"/>
</dbReference>
<evidence type="ECO:0000313" key="2">
    <source>
        <dbReference type="EMBL" id="KDO20707.1"/>
    </source>
</evidence>
<dbReference type="InterPro" id="IPR022310">
    <property type="entry name" value="NAD/GMP_synthase"/>
</dbReference>
<dbReference type="GO" id="GO:0006163">
    <property type="term" value="P:purine nucleotide metabolic process"/>
    <property type="evidence" value="ECO:0007669"/>
    <property type="project" value="UniProtKB-ARBA"/>
</dbReference>
<dbReference type="OrthoDB" id="42985at2759"/>
<dbReference type="STRING" id="695850.A0A067C1Q5"/>